<sequence length="62" mass="7471">ERDRLLEIKLHTQYPSCKRYPDLPATRKLNNGEPSRYTWNQPHDCHRLIDRAHSLHHSLMKP</sequence>
<reference evidence="1" key="1">
    <citation type="submission" date="2018-05" db="EMBL/GenBank/DDBJ databases">
        <authorList>
            <person name="Lanie J.A."/>
            <person name="Ng W.-L."/>
            <person name="Kazmierczak K.M."/>
            <person name="Andrzejewski T.M."/>
            <person name="Davidsen T.M."/>
            <person name="Wayne K.J."/>
            <person name="Tettelin H."/>
            <person name="Glass J.I."/>
            <person name="Rusch D."/>
            <person name="Podicherti R."/>
            <person name="Tsui H.-C.T."/>
            <person name="Winkler M.E."/>
        </authorList>
    </citation>
    <scope>NUCLEOTIDE SEQUENCE</scope>
</reference>
<name>A0A383BX10_9ZZZZ</name>
<dbReference type="AlphaFoldDB" id="A0A383BX10"/>
<feature type="non-terminal residue" evidence="1">
    <location>
        <position position="1"/>
    </location>
</feature>
<protein>
    <submittedName>
        <fullName evidence="1">Uncharacterized protein</fullName>
    </submittedName>
</protein>
<accession>A0A383BX10</accession>
<dbReference type="EMBL" id="UINC01203891">
    <property type="protein sequence ID" value="SVE24359.1"/>
    <property type="molecule type" value="Genomic_DNA"/>
</dbReference>
<gene>
    <name evidence="1" type="ORF">METZ01_LOCUS477213</name>
</gene>
<proteinExistence type="predicted"/>
<organism evidence="1">
    <name type="scientific">marine metagenome</name>
    <dbReference type="NCBI Taxonomy" id="408172"/>
    <lineage>
        <taxon>unclassified sequences</taxon>
        <taxon>metagenomes</taxon>
        <taxon>ecological metagenomes</taxon>
    </lineage>
</organism>
<evidence type="ECO:0000313" key="1">
    <source>
        <dbReference type="EMBL" id="SVE24359.1"/>
    </source>
</evidence>